<dbReference type="Proteomes" id="UP000216035">
    <property type="component" value="Unassembled WGS sequence"/>
</dbReference>
<name>A0A256A1W2_9FLAO</name>
<dbReference type="EMBL" id="NOXX01000139">
    <property type="protein sequence ID" value="OYQ47807.1"/>
    <property type="molecule type" value="Genomic_DNA"/>
</dbReference>
<gene>
    <name evidence="2" type="ORF">CHX27_02815</name>
</gene>
<sequence>MTKEKKRKMKFLKIALLSFVIALSFNSCSIDDNAPNYSFEVIPVEGFTVPDSFETGGLYTITLQYRMPTNCHIYSGIYYEKSSDTRVIGITSQVPTGAVCNTAVPELRTATFQFECTPGYQHYVFKFYKGKDDQGNNIFEEVTIPVNY</sequence>
<dbReference type="OrthoDB" id="893802at2"/>
<evidence type="ECO:0000313" key="2">
    <source>
        <dbReference type="EMBL" id="OYQ47807.1"/>
    </source>
</evidence>
<keyword evidence="3" id="KW-1185">Reference proteome</keyword>
<dbReference type="RefSeq" id="WP_094485249.1">
    <property type="nucleotide sequence ID" value="NZ_NOXX01000139.1"/>
</dbReference>
<proteinExistence type="predicted"/>
<feature type="chain" id="PRO_5012513558" description="Lipoprotein" evidence="1">
    <location>
        <begin position="30"/>
        <end position="148"/>
    </location>
</feature>
<feature type="signal peptide" evidence="1">
    <location>
        <begin position="1"/>
        <end position="29"/>
    </location>
</feature>
<evidence type="ECO:0000313" key="3">
    <source>
        <dbReference type="Proteomes" id="UP000216035"/>
    </source>
</evidence>
<evidence type="ECO:0008006" key="4">
    <source>
        <dbReference type="Google" id="ProtNLM"/>
    </source>
</evidence>
<protein>
    <recommendedName>
        <fullName evidence="4">Lipoprotein</fullName>
    </recommendedName>
</protein>
<reference evidence="2 3" key="1">
    <citation type="submission" date="2017-07" db="EMBL/GenBank/DDBJ databases">
        <title>Flavobacterium cyanobacteriorum sp. nov., isolated from cyanobacterial aggregates in a eutrophic lake.</title>
        <authorList>
            <person name="Cai H."/>
        </authorList>
    </citation>
    <scope>NUCLEOTIDE SEQUENCE [LARGE SCALE GENOMIC DNA]</scope>
    <source>
        <strain evidence="2 3">TH167</strain>
    </source>
</reference>
<accession>A0A256A1W2</accession>
<organism evidence="2 3">
    <name type="scientific">Flavobacterium aurantiibacter</name>
    <dbReference type="NCBI Taxonomy" id="2023067"/>
    <lineage>
        <taxon>Bacteria</taxon>
        <taxon>Pseudomonadati</taxon>
        <taxon>Bacteroidota</taxon>
        <taxon>Flavobacteriia</taxon>
        <taxon>Flavobacteriales</taxon>
        <taxon>Flavobacteriaceae</taxon>
        <taxon>Flavobacterium</taxon>
    </lineage>
</organism>
<keyword evidence="1" id="KW-0732">Signal</keyword>
<dbReference type="AlphaFoldDB" id="A0A256A1W2"/>
<comment type="caution">
    <text evidence="2">The sequence shown here is derived from an EMBL/GenBank/DDBJ whole genome shotgun (WGS) entry which is preliminary data.</text>
</comment>
<evidence type="ECO:0000256" key="1">
    <source>
        <dbReference type="SAM" id="SignalP"/>
    </source>
</evidence>